<evidence type="ECO:0000256" key="1">
    <source>
        <dbReference type="ARBA" id="ARBA00022801"/>
    </source>
</evidence>
<proteinExistence type="predicted"/>
<protein>
    <submittedName>
        <fullName evidence="6">Alpha/beta hydrolase</fullName>
    </submittedName>
</protein>
<feature type="domain" description="PNPLA" evidence="5">
    <location>
        <begin position="25"/>
        <end position="197"/>
    </location>
</feature>
<name>A0A3D3TL09_9BACT</name>
<feature type="short sequence motif" description="GXSXG" evidence="4">
    <location>
        <begin position="56"/>
        <end position="60"/>
    </location>
</feature>
<dbReference type="InterPro" id="IPR050301">
    <property type="entry name" value="NTE"/>
</dbReference>
<dbReference type="PANTHER" id="PTHR14226">
    <property type="entry name" value="NEUROPATHY TARGET ESTERASE/SWISS CHEESE D.MELANOGASTER"/>
    <property type="match status" value="1"/>
</dbReference>
<dbReference type="GO" id="GO:0016042">
    <property type="term" value="P:lipid catabolic process"/>
    <property type="evidence" value="ECO:0007669"/>
    <property type="project" value="UniProtKB-UniRule"/>
</dbReference>
<evidence type="ECO:0000256" key="2">
    <source>
        <dbReference type="ARBA" id="ARBA00022963"/>
    </source>
</evidence>
<evidence type="ECO:0000313" key="7">
    <source>
        <dbReference type="Proteomes" id="UP000264215"/>
    </source>
</evidence>
<dbReference type="CDD" id="cd07209">
    <property type="entry name" value="Pat_hypo_Ecoli_Z1214_like"/>
    <property type="match status" value="1"/>
</dbReference>
<dbReference type="PANTHER" id="PTHR14226:SF57">
    <property type="entry name" value="BLR7027 PROTEIN"/>
    <property type="match status" value="1"/>
</dbReference>
<reference evidence="6 7" key="1">
    <citation type="journal article" date="2018" name="Nat. Biotechnol.">
        <title>A standardized bacterial taxonomy based on genome phylogeny substantially revises the tree of life.</title>
        <authorList>
            <person name="Parks D.H."/>
            <person name="Chuvochina M."/>
            <person name="Waite D.W."/>
            <person name="Rinke C."/>
            <person name="Skarshewski A."/>
            <person name="Chaumeil P.A."/>
            <person name="Hugenholtz P."/>
        </authorList>
    </citation>
    <scope>NUCLEOTIDE SEQUENCE [LARGE SCALE GENOMIC DNA]</scope>
    <source>
        <strain evidence="6">UBA9905</strain>
    </source>
</reference>
<dbReference type="Proteomes" id="UP000264215">
    <property type="component" value="Unassembled WGS sequence"/>
</dbReference>
<evidence type="ECO:0000256" key="4">
    <source>
        <dbReference type="PROSITE-ProRule" id="PRU01161"/>
    </source>
</evidence>
<dbReference type="GO" id="GO:0016787">
    <property type="term" value="F:hydrolase activity"/>
    <property type="evidence" value="ECO:0007669"/>
    <property type="project" value="UniProtKB-UniRule"/>
</dbReference>
<evidence type="ECO:0000259" key="5">
    <source>
        <dbReference type="PROSITE" id="PS51635"/>
    </source>
</evidence>
<evidence type="ECO:0000256" key="3">
    <source>
        <dbReference type="ARBA" id="ARBA00023098"/>
    </source>
</evidence>
<dbReference type="InterPro" id="IPR002641">
    <property type="entry name" value="PNPLA_dom"/>
</dbReference>
<feature type="short sequence motif" description="DGA/G" evidence="4">
    <location>
        <begin position="184"/>
        <end position="186"/>
    </location>
</feature>
<dbReference type="PROSITE" id="PS51635">
    <property type="entry name" value="PNPLA"/>
    <property type="match status" value="1"/>
</dbReference>
<dbReference type="Gene3D" id="3.40.1090.10">
    <property type="entry name" value="Cytosolic phospholipase A2 catalytic domain"/>
    <property type="match status" value="2"/>
</dbReference>
<dbReference type="SUPFAM" id="SSF52151">
    <property type="entry name" value="FabD/lysophospholipase-like"/>
    <property type="match status" value="1"/>
</dbReference>
<sequence length="421" mass="47686">MARLNLSDLLLPMSKRVEFEEKIGLVLSGGGARGAYQIGVWKALKDCGIEIGGVYGTSVGALNSMAVAMDKFEDARELWLKIDFDKIVIDGTDGSLIEKAIGALKSGGFDPAPLRENFGRLLKEEFVRKAKIDVGIVTYSLSNMEPKELFLDDIPEGELEDYILASANHPVFKREQIGLEKFIDGGIYRNIPVNMALSRGFKEIIIVDLGPKRIRDILTLASLKRLDEVKHLVIKPREFYGDVLDFDPEVSRNFMKEGYLDCLFELGYLAGEEYYVFAKQDTIAKALFSMPEKKRKEARAIFGIEPWQSESTHHFYYGQLVPVLQNHFGTTSPLETWVVLLNKLAGLMELEKLELFSLQALIERITSAVRSSIENIEYNDISCQRVMSFLEFLINNSNMKDLEDQEFKKFEDGFSSLTRLE</sequence>
<dbReference type="InterPro" id="IPR016035">
    <property type="entry name" value="Acyl_Trfase/lysoPLipase"/>
</dbReference>
<keyword evidence="3 4" id="KW-0443">Lipid metabolism</keyword>
<feature type="active site" description="Proton acceptor" evidence="4">
    <location>
        <position position="184"/>
    </location>
</feature>
<comment type="caution">
    <text evidence="6">The sequence shown here is derived from an EMBL/GenBank/DDBJ whole genome shotgun (WGS) entry which is preliminary data.</text>
</comment>
<accession>A0A3D3TL09</accession>
<feature type="active site" description="Nucleophile" evidence="4">
    <location>
        <position position="58"/>
    </location>
</feature>
<keyword evidence="2 4" id="KW-0442">Lipid degradation</keyword>
<evidence type="ECO:0000313" key="6">
    <source>
        <dbReference type="EMBL" id="HCO69840.1"/>
    </source>
</evidence>
<gene>
    <name evidence="6" type="ORF">DIT26_04530</name>
</gene>
<dbReference type="EMBL" id="DQBS01000110">
    <property type="protein sequence ID" value="HCO69840.1"/>
    <property type="molecule type" value="Genomic_DNA"/>
</dbReference>
<organism evidence="6 7">
    <name type="scientific">Mesotoga infera</name>
    <dbReference type="NCBI Taxonomy" id="1236046"/>
    <lineage>
        <taxon>Bacteria</taxon>
        <taxon>Thermotogati</taxon>
        <taxon>Thermotogota</taxon>
        <taxon>Thermotogae</taxon>
        <taxon>Kosmotogales</taxon>
        <taxon>Kosmotogaceae</taxon>
        <taxon>Mesotoga</taxon>
    </lineage>
</organism>
<dbReference type="Pfam" id="PF01734">
    <property type="entry name" value="Patatin"/>
    <property type="match status" value="1"/>
</dbReference>
<keyword evidence="1 4" id="KW-0378">Hydrolase</keyword>
<dbReference type="AlphaFoldDB" id="A0A3D3TL09"/>
<feature type="short sequence motif" description="GXGXXG" evidence="4">
    <location>
        <begin position="29"/>
        <end position="34"/>
    </location>
</feature>